<dbReference type="Proteomes" id="UP000471026">
    <property type="component" value="Unassembled WGS sequence"/>
</dbReference>
<evidence type="ECO:0000256" key="1">
    <source>
        <dbReference type="ARBA" id="ARBA00038414"/>
    </source>
</evidence>
<evidence type="ECO:0000313" key="3">
    <source>
        <dbReference type="Proteomes" id="UP000471026"/>
    </source>
</evidence>
<sequence>MALSSAGYDLPAAASSVTLVGRSYSVVTTLGRTVPLIEDRLRLAGLMERCASVRASNTSVLDLERYENAAVETIVAQAQRAIEQDRSRGGCPRLRRDGRP</sequence>
<gene>
    <name evidence="2" type="ORF">GKZ75_11110</name>
</gene>
<protein>
    <submittedName>
        <fullName evidence="2">Uncharacterized protein</fullName>
    </submittedName>
</protein>
<dbReference type="GO" id="GO:0047661">
    <property type="term" value="F:amino-acid racemase activity"/>
    <property type="evidence" value="ECO:0007669"/>
    <property type="project" value="InterPro"/>
</dbReference>
<dbReference type="EMBL" id="WMHZ01000016">
    <property type="protein sequence ID" value="NDO78757.1"/>
    <property type="molecule type" value="Genomic_DNA"/>
</dbReference>
<dbReference type="InterPro" id="IPR015942">
    <property type="entry name" value="Asp/Glu/hydantoin_racemase"/>
</dbReference>
<dbReference type="InterPro" id="IPR053714">
    <property type="entry name" value="Iso_Racemase_Enz_sf"/>
</dbReference>
<comment type="caution">
    <text evidence="2">The sequence shown here is derived from an EMBL/GenBank/DDBJ whole genome shotgun (WGS) entry which is preliminary data.</text>
</comment>
<organism evidence="2 3">
    <name type="scientific">Kocuria marina subsp. indica</name>
    <dbReference type="NCBI Taxonomy" id="1049583"/>
    <lineage>
        <taxon>Bacteria</taxon>
        <taxon>Bacillati</taxon>
        <taxon>Actinomycetota</taxon>
        <taxon>Actinomycetes</taxon>
        <taxon>Micrococcales</taxon>
        <taxon>Micrococcaceae</taxon>
        <taxon>Kocuria</taxon>
    </lineage>
</organism>
<proteinExistence type="inferred from homology"/>
<comment type="similarity">
    <text evidence="1">Belongs to the HyuE racemase family.</text>
</comment>
<accession>A0A6N9R1G8</accession>
<evidence type="ECO:0000313" key="2">
    <source>
        <dbReference type="EMBL" id="NDO78757.1"/>
    </source>
</evidence>
<name>A0A6N9R1G8_9MICC</name>
<dbReference type="AlphaFoldDB" id="A0A6N9R1G8"/>
<dbReference type="Pfam" id="PF01177">
    <property type="entry name" value="Asp_Glu_race"/>
    <property type="match status" value="1"/>
</dbReference>
<reference evidence="2 3" key="1">
    <citation type="submission" date="2019-11" db="EMBL/GenBank/DDBJ databases">
        <title>Draft genome sequence of Kocuria indica DP-K7, a methyl red degrading Actinobacterium.</title>
        <authorList>
            <person name="Kumaran S."/>
            <person name="Tischler D."/>
            <person name="Ngo A.C.R."/>
            <person name="Schultes F."/>
        </authorList>
    </citation>
    <scope>NUCLEOTIDE SEQUENCE [LARGE SCALE GENOMIC DNA]</scope>
    <source>
        <strain evidence="2 3">DP-K7</strain>
    </source>
</reference>
<dbReference type="Gene3D" id="3.40.50.12500">
    <property type="match status" value="1"/>
</dbReference>